<dbReference type="PANTHER" id="PTHR13932:SF5">
    <property type="entry name" value="RADICAL S-ADENOSYL METHIONINE DOMAIN-CONTAINING PROTEIN 1, MITOCHONDRIAL"/>
    <property type="match status" value="1"/>
</dbReference>
<dbReference type="GO" id="GO:0006779">
    <property type="term" value="P:porphyrin-containing compound biosynthetic process"/>
    <property type="evidence" value="ECO:0007669"/>
    <property type="project" value="TreeGrafter"/>
</dbReference>
<feature type="domain" description="Radical SAM core" evidence="2">
    <location>
        <begin position="29"/>
        <end position="92"/>
    </location>
</feature>
<evidence type="ECO:0000259" key="2">
    <source>
        <dbReference type="Pfam" id="PF04055"/>
    </source>
</evidence>
<gene>
    <name evidence="3" type="ORF">G5588_23745</name>
</gene>
<dbReference type="SFLD" id="SFLDS00029">
    <property type="entry name" value="Radical_SAM"/>
    <property type="match status" value="1"/>
</dbReference>
<organism evidence="3">
    <name type="scientific">Escherichia coli</name>
    <dbReference type="NCBI Taxonomy" id="562"/>
    <lineage>
        <taxon>Bacteria</taxon>
        <taxon>Pseudomonadati</taxon>
        <taxon>Pseudomonadota</taxon>
        <taxon>Gammaproteobacteria</taxon>
        <taxon>Enterobacterales</taxon>
        <taxon>Enterobacteriaceae</taxon>
        <taxon>Escherichia</taxon>
    </lineage>
</organism>
<comment type="cofactor">
    <cofactor evidence="1">
        <name>[4Fe-4S] cluster</name>
        <dbReference type="ChEBI" id="CHEBI:49883"/>
    </cofactor>
</comment>
<dbReference type="EMBL" id="JAAJSR010000091">
    <property type="protein sequence ID" value="NGD71838.1"/>
    <property type="molecule type" value="Genomic_DNA"/>
</dbReference>
<protein>
    <submittedName>
        <fullName evidence="3">YggW family oxidoreductase</fullName>
    </submittedName>
</protein>
<dbReference type="InterPro" id="IPR034505">
    <property type="entry name" value="Coproporphyrinogen-III_oxidase"/>
</dbReference>
<dbReference type="GO" id="GO:0005737">
    <property type="term" value="C:cytoplasm"/>
    <property type="evidence" value="ECO:0007669"/>
    <property type="project" value="TreeGrafter"/>
</dbReference>
<feature type="non-terminal residue" evidence="3">
    <location>
        <position position="114"/>
    </location>
</feature>
<evidence type="ECO:0000313" key="3">
    <source>
        <dbReference type="EMBL" id="NGD71838.1"/>
    </source>
</evidence>
<dbReference type="Pfam" id="PF04055">
    <property type="entry name" value="Radical_SAM"/>
    <property type="match status" value="1"/>
</dbReference>
<reference evidence="3" key="1">
    <citation type="submission" date="2020-02" db="EMBL/GenBank/DDBJ databases">
        <title>WGS of Carbapenem-Resistant Entrobacteriaceae.</title>
        <authorList>
            <person name="Tokajian S."/>
            <person name="El Chaar M."/>
            <person name="El Khoury M."/>
        </authorList>
    </citation>
    <scope>NUCLEOTIDE SEQUENCE</scope>
    <source>
        <strain evidence="3">ECM_32</strain>
    </source>
</reference>
<dbReference type="PANTHER" id="PTHR13932">
    <property type="entry name" value="COPROPORPHYRINIGEN III OXIDASE"/>
    <property type="match status" value="1"/>
</dbReference>
<dbReference type="InterPro" id="IPR058240">
    <property type="entry name" value="rSAM_sf"/>
</dbReference>
<dbReference type="SUPFAM" id="SSF102114">
    <property type="entry name" value="Radical SAM enzymes"/>
    <property type="match status" value="1"/>
</dbReference>
<dbReference type="GO" id="GO:0003824">
    <property type="term" value="F:catalytic activity"/>
    <property type="evidence" value="ECO:0007669"/>
    <property type="project" value="InterPro"/>
</dbReference>
<accession>A0A6G4JZI5</accession>
<proteinExistence type="predicted"/>
<dbReference type="AlphaFoldDB" id="A0A6G4JZI5"/>
<dbReference type="RefSeq" id="WP_404852413.1">
    <property type="nucleotide sequence ID" value="NZ_JAAJSR010000091.1"/>
</dbReference>
<comment type="caution">
    <text evidence="3">The sequence shown here is derived from an EMBL/GenBank/DDBJ whole genome shotgun (WGS) entry which is preliminary data.</text>
</comment>
<dbReference type="InterPro" id="IPR007197">
    <property type="entry name" value="rSAM"/>
</dbReference>
<name>A0A6G4JZI5_ECOLX</name>
<evidence type="ECO:0000256" key="1">
    <source>
        <dbReference type="ARBA" id="ARBA00001966"/>
    </source>
</evidence>
<sequence length="114" mass="12423">MKAAESSKLEAESHQLPASGFQLPPLSAYIHIPWCVRKCPYCDFNSHAAGPELPENAYVQALLADLAADRQHVHGRRLTSIFFGGGTPSLFSASALGRILEGLEREVGFENDIE</sequence>
<dbReference type="GO" id="GO:0051539">
    <property type="term" value="F:4 iron, 4 sulfur cluster binding"/>
    <property type="evidence" value="ECO:0007669"/>
    <property type="project" value="TreeGrafter"/>
</dbReference>